<reference evidence="6 7" key="1">
    <citation type="submission" date="2024-02" db="EMBL/GenBank/DDBJ databases">
        <title>A draft genome for the cacao thread blight pathogen Marasmius crinis-equi.</title>
        <authorList>
            <person name="Cohen S.P."/>
            <person name="Baruah I.K."/>
            <person name="Amoako-Attah I."/>
            <person name="Bukari Y."/>
            <person name="Meinhardt L.W."/>
            <person name="Bailey B.A."/>
        </authorList>
    </citation>
    <scope>NUCLEOTIDE SEQUENCE [LARGE SCALE GENOMIC DNA]</scope>
    <source>
        <strain evidence="6 7">GH-76</strain>
    </source>
</reference>
<evidence type="ECO:0000256" key="3">
    <source>
        <dbReference type="ARBA" id="ARBA00022553"/>
    </source>
</evidence>
<dbReference type="Gene3D" id="3.90.810.10">
    <property type="entry name" value="CRIB domain"/>
    <property type="match status" value="1"/>
</dbReference>
<sequence length="95" mass="9889">MGYDADAGFTSTGVDPSWKQLLTQLENSGIDKATIEKEMSFIKDFVKTQQPPAGAAKEKKVKPPPPPSRKTGPPPPAHPAPSSPAAAAPPPPPPP</sequence>
<evidence type="ECO:0000313" key="7">
    <source>
        <dbReference type="Proteomes" id="UP001465976"/>
    </source>
</evidence>
<gene>
    <name evidence="6" type="ORF">V5O48_019731</name>
</gene>
<keyword evidence="3" id="KW-0597">Phosphoprotein</keyword>
<proteinExistence type="predicted"/>
<feature type="region of interest" description="Disordered" evidence="5">
    <location>
        <begin position="44"/>
        <end position="95"/>
    </location>
</feature>
<organism evidence="6 7">
    <name type="scientific">Marasmius crinis-equi</name>
    <dbReference type="NCBI Taxonomy" id="585013"/>
    <lineage>
        <taxon>Eukaryota</taxon>
        <taxon>Fungi</taxon>
        <taxon>Dikarya</taxon>
        <taxon>Basidiomycota</taxon>
        <taxon>Agaricomycotina</taxon>
        <taxon>Agaricomycetes</taxon>
        <taxon>Agaricomycetidae</taxon>
        <taxon>Agaricales</taxon>
        <taxon>Marasmiineae</taxon>
        <taxon>Marasmiaceae</taxon>
        <taxon>Marasmius</taxon>
    </lineage>
</organism>
<protein>
    <submittedName>
        <fullName evidence="6">Uncharacterized protein</fullName>
    </submittedName>
</protein>
<evidence type="ECO:0000256" key="4">
    <source>
        <dbReference type="ARBA" id="ARBA00023212"/>
    </source>
</evidence>
<comment type="caution">
    <text evidence="6">The sequence shown here is derived from an EMBL/GenBank/DDBJ whole genome shotgun (WGS) entry which is preliminary data.</text>
</comment>
<feature type="non-terminal residue" evidence="6">
    <location>
        <position position="95"/>
    </location>
</feature>
<dbReference type="SUPFAM" id="SSF47912">
    <property type="entry name" value="Wiscott-Aldrich syndrome protein, WASP, C-terminal domain"/>
    <property type="match status" value="1"/>
</dbReference>
<comment type="subcellular location">
    <subcellularLocation>
        <location evidence="1">Cytoplasm</location>
        <location evidence="1">Cytoskeleton</location>
    </subcellularLocation>
</comment>
<feature type="compositionally biased region" description="Pro residues" evidence="5">
    <location>
        <begin position="63"/>
        <end position="95"/>
    </location>
</feature>
<dbReference type="InterPro" id="IPR036936">
    <property type="entry name" value="CRIB_dom_sf"/>
</dbReference>
<accession>A0ABR3EHI9</accession>
<keyword evidence="4" id="KW-0206">Cytoskeleton</keyword>
<evidence type="ECO:0000256" key="5">
    <source>
        <dbReference type="SAM" id="MobiDB-lite"/>
    </source>
</evidence>
<keyword evidence="7" id="KW-1185">Reference proteome</keyword>
<dbReference type="EMBL" id="JBAHYK010006108">
    <property type="protein sequence ID" value="KAL0562356.1"/>
    <property type="molecule type" value="Genomic_DNA"/>
</dbReference>
<name>A0ABR3EHI9_9AGAR</name>
<dbReference type="Proteomes" id="UP001465976">
    <property type="component" value="Unassembled WGS sequence"/>
</dbReference>
<evidence type="ECO:0000256" key="2">
    <source>
        <dbReference type="ARBA" id="ARBA00022490"/>
    </source>
</evidence>
<keyword evidence="2" id="KW-0963">Cytoplasm</keyword>
<evidence type="ECO:0000313" key="6">
    <source>
        <dbReference type="EMBL" id="KAL0562356.1"/>
    </source>
</evidence>
<dbReference type="InterPro" id="IPR011026">
    <property type="entry name" value="WAS_C"/>
</dbReference>
<evidence type="ECO:0000256" key="1">
    <source>
        <dbReference type="ARBA" id="ARBA00004245"/>
    </source>
</evidence>